<evidence type="ECO:0000256" key="2">
    <source>
        <dbReference type="SAM" id="Phobius"/>
    </source>
</evidence>
<evidence type="ECO:0000313" key="4">
    <source>
        <dbReference type="EMBL" id="KAF7160701.1"/>
    </source>
</evidence>
<evidence type="ECO:0000256" key="1">
    <source>
        <dbReference type="SAM" id="MobiDB-lite"/>
    </source>
</evidence>
<feature type="compositionally biased region" description="Low complexity" evidence="1">
    <location>
        <begin position="262"/>
        <end position="276"/>
    </location>
</feature>
<feature type="region of interest" description="Disordered" evidence="1">
    <location>
        <begin position="1"/>
        <end position="122"/>
    </location>
</feature>
<keyword evidence="2" id="KW-0472">Membrane</keyword>
<keyword evidence="2" id="KW-0812">Transmembrane</keyword>
<dbReference type="Proteomes" id="UP000662466">
    <property type="component" value="Unassembled WGS sequence"/>
</dbReference>
<feature type="region of interest" description="Disordered" evidence="1">
    <location>
        <begin position="627"/>
        <end position="760"/>
    </location>
</feature>
<feature type="compositionally biased region" description="Basic and acidic residues" evidence="1">
    <location>
        <begin position="450"/>
        <end position="477"/>
    </location>
</feature>
<feature type="compositionally biased region" description="Polar residues" evidence="1">
    <location>
        <begin position="213"/>
        <end position="223"/>
    </location>
</feature>
<proteinExistence type="predicted"/>
<name>A0A8H6PVB8_9EURO</name>
<feature type="region of interest" description="Disordered" evidence="1">
    <location>
        <begin position="185"/>
        <end position="427"/>
    </location>
</feature>
<feature type="compositionally biased region" description="Polar residues" evidence="1">
    <location>
        <begin position="688"/>
        <end position="699"/>
    </location>
</feature>
<evidence type="ECO:0008006" key="7">
    <source>
        <dbReference type="Google" id="ProtNLM"/>
    </source>
</evidence>
<accession>A0A8H6PVB8</accession>
<feature type="transmembrane region" description="Helical" evidence="2">
    <location>
        <begin position="897"/>
        <end position="917"/>
    </location>
</feature>
<feature type="compositionally biased region" description="Polar residues" evidence="1">
    <location>
        <begin position="598"/>
        <end position="609"/>
    </location>
</feature>
<dbReference type="Proteomes" id="UP000630445">
    <property type="component" value="Unassembled WGS sequence"/>
</dbReference>
<dbReference type="AlphaFoldDB" id="A0A8H6PVB8"/>
<gene>
    <name evidence="3" type="ORF">CNMCM5793_002234</name>
    <name evidence="4" type="ORF">CNMCM6106_008089</name>
</gene>
<protein>
    <recommendedName>
        <fullName evidence="7">NTP binding protein</fullName>
    </recommendedName>
</protein>
<evidence type="ECO:0000313" key="3">
    <source>
        <dbReference type="EMBL" id="KAF7125875.1"/>
    </source>
</evidence>
<organism evidence="4 6">
    <name type="scientific">Aspergillus hiratsukae</name>
    <dbReference type="NCBI Taxonomy" id="1194566"/>
    <lineage>
        <taxon>Eukaryota</taxon>
        <taxon>Fungi</taxon>
        <taxon>Dikarya</taxon>
        <taxon>Ascomycota</taxon>
        <taxon>Pezizomycotina</taxon>
        <taxon>Eurotiomycetes</taxon>
        <taxon>Eurotiomycetidae</taxon>
        <taxon>Eurotiales</taxon>
        <taxon>Aspergillaceae</taxon>
        <taxon>Aspergillus</taxon>
        <taxon>Aspergillus subgen. Fumigati</taxon>
    </lineage>
</organism>
<comment type="caution">
    <text evidence="4">The sequence shown here is derived from an EMBL/GenBank/DDBJ whole genome shotgun (WGS) entry which is preliminary data.</text>
</comment>
<feature type="compositionally biased region" description="Polar residues" evidence="1">
    <location>
        <begin position="34"/>
        <end position="55"/>
    </location>
</feature>
<dbReference type="OrthoDB" id="5415055at2759"/>
<feature type="compositionally biased region" description="Basic and acidic residues" evidence="1">
    <location>
        <begin position="627"/>
        <end position="643"/>
    </location>
</feature>
<sequence>MDELLHLHQGHLSNLSPRQRRDKRQELDAEAVENTLQEGNTSYHGGSPMNSTNSGSGTGAPTILRRTRQTKLPLPRDLASKSKEQQKDKPATPQHRECGSFGNVRPRISPTTLYSSPEEVMDKDREQYWRKVREKFERESPLAKSKEKDKEKEKDKPKETYYGAYKKIISLASSPTAEVVKQKLRSAGDELRGSPKTRIASPIIHPRLRPGYSSPSRLDNQFIGQGKRQLGGVQRKNSDTDESILHFSTDKTDNATDSSINSHSSLSPVSGPSSSLTEWEDKFVVNMPSAKEPNPPTMNAQQIAEFQRSIERVHNDGGAMLDPDSLPSPRTGTPEDKDLSAVQPAKPTSFDGQDPPPPAPSAGAEESPSSPPKHPRYYCPDEIGKNRISTIWEESASKSEKDVPNVNPDGSFLGCKEINGPNDKNPDEILLFSPVDRPRVVDVSSPMSKSPKERKIPVIRQRNPDPGEKTVAREEWKPGSPNLKVVQCSKPSPRTICRETSCQQPEKTVQSSSKEGLESTPTLGKRPEDRKPTPKDDDVFIITPTIIRTMVSMSDIKGSVQKGPLFGIPTSRTAGEIITDARARPQGKPTPLGLRRVAQNSQEKSNVSSPVPLRSAPVRSIPVVKHRAEAGRRKVEQSRDMRGFIRMPGMIPPSAESHTEPASNPTQSRASSTGSSSENSLQVRRVTDSGQAGRSSLVVNISPVGSIDRGQPDGSRTVPETTKVIEVAELDGLQVVEHKEKPPQKTPQRTPPPRITPLHADPPNMEMEMELEVASPTKSATNALTLALILEIFILSAAQIEALWQRVVSNRHSKTALLKIAINGVLQMLEHCLQVLRTWLTVFSVYNATGVWPRPAEGDLARSVTDLCQAIAYLVVLCFMMMVVERAAGYIVLVGSWVVWFAKPFGWFFVTIGRALFT</sequence>
<feature type="compositionally biased region" description="Basic and acidic residues" evidence="1">
    <location>
        <begin position="78"/>
        <end position="98"/>
    </location>
</feature>
<feature type="compositionally biased region" description="Basic and acidic residues" evidence="1">
    <location>
        <begin position="525"/>
        <end position="538"/>
    </location>
</feature>
<dbReference type="EMBL" id="JACBAD010001961">
    <property type="protein sequence ID" value="KAF7125875.1"/>
    <property type="molecule type" value="Genomic_DNA"/>
</dbReference>
<feature type="compositionally biased region" description="Polar residues" evidence="1">
    <location>
        <begin position="498"/>
        <end position="522"/>
    </location>
</feature>
<keyword evidence="2" id="KW-1133">Transmembrane helix</keyword>
<dbReference type="EMBL" id="JACBAF010002258">
    <property type="protein sequence ID" value="KAF7160701.1"/>
    <property type="molecule type" value="Genomic_DNA"/>
</dbReference>
<reference evidence="4" key="1">
    <citation type="submission" date="2020-06" db="EMBL/GenBank/DDBJ databases">
        <title>Draft genome sequences of strains closely related to Aspergillus parafelis and Aspergillus hiratsukae.</title>
        <authorList>
            <person name="Dos Santos R.A.C."/>
            <person name="Rivero-Menendez O."/>
            <person name="Steenwyk J.L."/>
            <person name="Mead M.E."/>
            <person name="Goldman G.H."/>
            <person name="Alastruey-Izquierdo A."/>
            <person name="Rokas A."/>
        </authorList>
    </citation>
    <scope>NUCLEOTIDE SEQUENCE</scope>
    <source>
        <strain evidence="3">CNM-CM5793</strain>
        <strain evidence="4">CNM-CM6106</strain>
    </source>
</reference>
<feature type="region of interest" description="Disordered" evidence="1">
    <location>
        <begin position="440"/>
        <end position="539"/>
    </location>
</feature>
<keyword evidence="5" id="KW-1185">Reference proteome</keyword>
<evidence type="ECO:0000313" key="5">
    <source>
        <dbReference type="Proteomes" id="UP000630445"/>
    </source>
</evidence>
<feature type="region of interest" description="Disordered" evidence="1">
    <location>
        <begin position="134"/>
        <end position="159"/>
    </location>
</feature>
<feature type="region of interest" description="Disordered" evidence="1">
    <location>
        <begin position="580"/>
        <end position="614"/>
    </location>
</feature>
<feature type="compositionally biased region" description="Low complexity" evidence="1">
    <location>
        <begin position="668"/>
        <end position="680"/>
    </location>
</feature>
<evidence type="ECO:0000313" key="6">
    <source>
        <dbReference type="Proteomes" id="UP000662466"/>
    </source>
</evidence>